<accession>A0ABW0R0A5</accession>
<keyword evidence="2" id="KW-1185">Reference proteome</keyword>
<dbReference type="EMBL" id="JBHSNC010000042">
    <property type="protein sequence ID" value="MFC5530433.1"/>
    <property type="molecule type" value="Genomic_DNA"/>
</dbReference>
<dbReference type="RefSeq" id="WP_378112376.1">
    <property type="nucleotide sequence ID" value="NZ_JBHSNC010000042.1"/>
</dbReference>
<proteinExistence type="predicted"/>
<organism evidence="1 2">
    <name type="scientific">Cohnella yongneupensis</name>
    <dbReference type="NCBI Taxonomy" id="425006"/>
    <lineage>
        <taxon>Bacteria</taxon>
        <taxon>Bacillati</taxon>
        <taxon>Bacillota</taxon>
        <taxon>Bacilli</taxon>
        <taxon>Bacillales</taxon>
        <taxon>Paenibacillaceae</taxon>
        <taxon>Cohnella</taxon>
    </lineage>
</organism>
<name>A0ABW0R0A5_9BACL</name>
<gene>
    <name evidence="1" type="ORF">ACFPQ4_13425</name>
</gene>
<dbReference type="Proteomes" id="UP001596108">
    <property type="component" value="Unassembled WGS sequence"/>
</dbReference>
<sequence length="67" mass="7087">MMDLMNAHRIEVIITDERNCGNAIDAAFTGTLSMLQDGVARSMLAHNTGILSATAAFGKTVPPLLQA</sequence>
<evidence type="ECO:0000313" key="1">
    <source>
        <dbReference type="EMBL" id="MFC5530433.1"/>
    </source>
</evidence>
<comment type="caution">
    <text evidence="1">The sequence shown here is derived from an EMBL/GenBank/DDBJ whole genome shotgun (WGS) entry which is preliminary data.</text>
</comment>
<protein>
    <submittedName>
        <fullName evidence="1">Uncharacterized protein</fullName>
    </submittedName>
</protein>
<evidence type="ECO:0000313" key="2">
    <source>
        <dbReference type="Proteomes" id="UP001596108"/>
    </source>
</evidence>
<reference evidence="2" key="1">
    <citation type="journal article" date="2019" name="Int. J. Syst. Evol. Microbiol.">
        <title>The Global Catalogue of Microorganisms (GCM) 10K type strain sequencing project: providing services to taxonomists for standard genome sequencing and annotation.</title>
        <authorList>
            <consortium name="The Broad Institute Genomics Platform"/>
            <consortium name="The Broad Institute Genome Sequencing Center for Infectious Disease"/>
            <person name="Wu L."/>
            <person name="Ma J."/>
        </authorList>
    </citation>
    <scope>NUCLEOTIDE SEQUENCE [LARGE SCALE GENOMIC DNA]</scope>
    <source>
        <strain evidence="2">CGMCC 1.18578</strain>
    </source>
</reference>